<dbReference type="InterPro" id="IPR001789">
    <property type="entry name" value="Sig_transdc_resp-reg_receiver"/>
</dbReference>
<comment type="caution">
    <text evidence="4">The sequence shown here is derived from an EMBL/GenBank/DDBJ whole genome shotgun (WGS) entry which is preliminary data.</text>
</comment>
<dbReference type="PROSITE" id="PS50110">
    <property type="entry name" value="RESPONSE_REGULATORY"/>
    <property type="match status" value="1"/>
</dbReference>
<dbReference type="CDD" id="cd00156">
    <property type="entry name" value="REC"/>
    <property type="match status" value="1"/>
</dbReference>
<dbReference type="PANTHER" id="PTHR44591">
    <property type="entry name" value="STRESS RESPONSE REGULATOR PROTEIN 1"/>
    <property type="match status" value="1"/>
</dbReference>
<keyword evidence="5" id="KW-1185">Reference proteome</keyword>
<feature type="modified residue" description="4-aspartylphosphate" evidence="2">
    <location>
        <position position="61"/>
    </location>
</feature>
<reference evidence="5" key="1">
    <citation type="journal article" date="2019" name="Int. J. Syst. Evol. Microbiol.">
        <title>The Global Catalogue of Microorganisms (GCM) 10K type strain sequencing project: providing services to taxonomists for standard genome sequencing and annotation.</title>
        <authorList>
            <consortium name="The Broad Institute Genomics Platform"/>
            <consortium name="The Broad Institute Genome Sequencing Center for Infectious Disease"/>
            <person name="Wu L."/>
            <person name="Ma J."/>
        </authorList>
    </citation>
    <scope>NUCLEOTIDE SEQUENCE [LARGE SCALE GENOMIC DNA]</scope>
    <source>
        <strain evidence="5">KCTC 23314</strain>
    </source>
</reference>
<evidence type="ECO:0000313" key="5">
    <source>
        <dbReference type="Proteomes" id="UP000626210"/>
    </source>
</evidence>
<dbReference type="Gene3D" id="3.40.50.2300">
    <property type="match status" value="1"/>
</dbReference>
<protein>
    <recommendedName>
        <fullName evidence="3">Response regulatory domain-containing protein</fullName>
    </recommendedName>
</protein>
<dbReference type="SMART" id="SM00448">
    <property type="entry name" value="REC"/>
    <property type="match status" value="1"/>
</dbReference>
<evidence type="ECO:0000313" key="4">
    <source>
        <dbReference type="EMBL" id="GHD02802.1"/>
    </source>
</evidence>
<dbReference type="Pfam" id="PF00072">
    <property type="entry name" value="Response_reg"/>
    <property type="match status" value="1"/>
</dbReference>
<evidence type="ECO:0000259" key="3">
    <source>
        <dbReference type="PROSITE" id="PS50110"/>
    </source>
</evidence>
<gene>
    <name evidence="4" type="ORF">GCM10007320_62330</name>
</gene>
<dbReference type="RefSeq" id="WP_189690751.1">
    <property type="nucleotide sequence ID" value="NZ_BMYK01000041.1"/>
</dbReference>
<organism evidence="4 5">
    <name type="scientific">Pseudorhodoferax aquiterrae</name>
    <dbReference type="NCBI Taxonomy" id="747304"/>
    <lineage>
        <taxon>Bacteria</taxon>
        <taxon>Pseudomonadati</taxon>
        <taxon>Pseudomonadota</taxon>
        <taxon>Betaproteobacteria</taxon>
        <taxon>Burkholderiales</taxon>
        <taxon>Comamonadaceae</taxon>
    </lineage>
</organism>
<dbReference type="PANTHER" id="PTHR44591:SF3">
    <property type="entry name" value="RESPONSE REGULATORY DOMAIN-CONTAINING PROTEIN"/>
    <property type="match status" value="1"/>
</dbReference>
<dbReference type="InterPro" id="IPR050595">
    <property type="entry name" value="Bact_response_regulator"/>
</dbReference>
<accession>A0ABQ3GF28</accession>
<keyword evidence="1 2" id="KW-0597">Phosphoprotein</keyword>
<sequence length="132" mass="14687">MVRERTALRVLLVEDNPHWRAQLRRWAVAAGHAVAHEACTADEANAWLAAHADGWDLALVDAFLASGNGYTVLKHCLKRHAHQRVVMLSNYARPEARQQALRLGADRFFDKDTELDACLAYCFTDGQACTAA</sequence>
<proteinExistence type="predicted"/>
<dbReference type="EMBL" id="BMYK01000041">
    <property type="protein sequence ID" value="GHD02802.1"/>
    <property type="molecule type" value="Genomic_DNA"/>
</dbReference>
<dbReference type="InterPro" id="IPR011006">
    <property type="entry name" value="CheY-like_superfamily"/>
</dbReference>
<dbReference type="SUPFAM" id="SSF52172">
    <property type="entry name" value="CheY-like"/>
    <property type="match status" value="1"/>
</dbReference>
<evidence type="ECO:0000256" key="1">
    <source>
        <dbReference type="ARBA" id="ARBA00022553"/>
    </source>
</evidence>
<name>A0ABQ3GF28_9BURK</name>
<dbReference type="Proteomes" id="UP000626210">
    <property type="component" value="Unassembled WGS sequence"/>
</dbReference>
<feature type="domain" description="Response regulatory" evidence="3">
    <location>
        <begin position="9"/>
        <end position="126"/>
    </location>
</feature>
<evidence type="ECO:0000256" key="2">
    <source>
        <dbReference type="PROSITE-ProRule" id="PRU00169"/>
    </source>
</evidence>